<dbReference type="AlphaFoldDB" id="A0A0V1DVY7"/>
<feature type="region of interest" description="Disordered" evidence="1">
    <location>
        <begin position="29"/>
        <end position="51"/>
    </location>
</feature>
<evidence type="ECO:0000313" key="2">
    <source>
        <dbReference type="EMBL" id="KRY65620.1"/>
    </source>
</evidence>
<gene>
    <name evidence="3" type="ORF">T4D_14369</name>
    <name evidence="2" type="ORF">T4D_2910</name>
</gene>
<comment type="caution">
    <text evidence="2">The sequence shown here is derived from an EMBL/GenBank/DDBJ whole genome shotgun (WGS) entry which is preliminary data.</text>
</comment>
<proteinExistence type="predicted"/>
<protein>
    <submittedName>
        <fullName evidence="2">Uncharacterized protein</fullName>
    </submittedName>
</protein>
<evidence type="ECO:0000313" key="3">
    <source>
        <dbReference type="EMBL" id="KRY72343.1"/>
    </source>
</evidence>
<dbReference type="Proteomes" id="UP000054995">
    <property type="component" value="Unassembled WGS sequence"/>
</dbReference>
<organism evidence="2 4">
    <name type="scientific">Trichinella pseudospiralis</name>
    <name type="common">Parasitic roundworm</name>
    <dbReference type="NCBI Taxonomy" id="6337"/>
    <lineage>
        <taxon>Eukaryota</taxon>
        <taxon>Metazoa</taxon>
        <taxon>Ecdysozoa</taxon>
        <taxon>Nematoda</taxon>
        <taxon>Enoplea</taxon>
        <taxon>Dorylaimia</taxon>
        <taxon>Trichinellida</taxon>
        <taxon>Trichinellidae</taxon>
        <taxon>Trichinella</taxon>
    </lineage>
</organism>
<name>A0A0V1DVY7_TRIPS</name>
<sequence>MDTTKQSENYEGLLWQNCPRTEKTTALCQERNGSKPHDKKSSDFQKAEVTC</sequence>
<keyword evidence="4" id="KW-1185">Reference proteome</keyword>
<dbReference type="EMBL" id="JYDT01001310">
    <property type="protein sequence ID" value="KRY65620.1"/>
    <property type="molecule type" value="Genomic_DNA"/>
</dbReference>
<dbReference type="EMBL" id="JYDT01001028">
    <property type="protein sequence ID" value="KRY72343.1"/>
    <property type="molecule type" value="Genomic_DNA"/>
</dbReference>
<evidence type="ECO:0000313" key="4">
    <source>
        <dbReference type="Proteomes" id="UP000054995"/>
    </source>
</evidence>
<evidence type="ECO:0000256" key="1">
    <source>
        <dbReference type="SAM" id="MobiDB-lite"/>
    </source>
</evidence>
<accession>A0A0V1DVY7</accession>
<feature type="compositionally biased region" description="Basic and acidic residues" evidence="1">
    <location>
        <begin position="32"/>
        <end position="51"/>
    </location>
</feature>
<reference evidence="2 4" key="1">
    <citation type="submission" date="2015-01" db="EMBL/GenBank/DDBJ databases">
        <title>Evolution of Trichinella species and genotypes.</title>
        <authorList>
            <person name="Korhonen P.K."/>
            <person name="Edoardo P."/>
            <person name="Giuseppe L.R."/>
            <person name="Gasser R.B."/>
        </authorList>
    </citation>
    <scope>NUCLEOTIDE SEQUENCE [LARGE SCALE GENOMIC DNA]</scope>
    <source>
        <strain evidence="2">ISS470</strain>
    </source>
</reference>